<dbReference type="Proteomes" id="UP001152173">
    <property type="component" value="Unassembled WGS sequence"/>
</dbReference>
<comment type="caution">
    <text evidence="13">The sequence shown here is derived from an EMBL/GenBank/DDBJ whole genome shotgun (WGS) entry which is preliminary data.</text>
</comment>
<feature type="transmembrane region" description="Helical" evidence="9">
    <location>
        <begin position="109"/>
        <end position="127"/>
    </location>
</feature>
<dbReference type="CDD" id="cd00082">
    <property type="entry name" value="HisKA"/>
    <property type="match status" value="1"/>
</dbReference>
<evidence type="ECO:0000256" key="8">
    <source>
        <dbReference type="ARBA" id="ARBA00023012"/>
    </source>
</evidence>
<evidence type="ECO:0000256" key="4">
    <source>
        <dbReference type="ARBA" id="ARBA00022679"/>
    </source>
</evidence>
<dbReference type="SUPFAM" id="SSF47384">
    <property type="entry name" value="Homodimeric domain of signal transducing histidine kinase"/>
    <property type="match status" value="1"/>
</dbReference>
<evidence type="ECO:0000256" key="6">
    <source>
        <dbReference type="ARBA" id="ARBA00022777"/>
    </source>
</evidence>
<evidence type="ECO:0000313" key="13">
    <source>
        <dbReference type="EMBL" id="MCZ8536519.1"/>
    </source>
</evidence>
<dbReference type="PANTHER" id="PTHR43065:SF10">
    <property type="entry name" value="PEROXIDE STRESS-ACTIVATED HISTIDINE KINASE MAK3"/>
    <property type="match status" value="1"/>
</dbReference>
<dbReference type="InterPro" id="IPR001610">
    <property type="entry name" value="PAC"/>
</dbReference>
<evidence type="ECO:0000256" key="1">
    <source>
        <dbReference type="ARBA" id="ARBA00000085"/>
    </source>
</evidence>
<keyword evidence="14" id="KW-1185">Reference proteome</keyword>
<dbReference type="InterPro" id="IPR013656">
    <property type="entry name" value="PAS_4"/>
</dbReference>
<dbReference type="InterPro" id="IPR035965">
    <property type="entry name" value="PAS-like_dom_sf"/>
</dbReference>
<keyword evidence="8" id="KW-0902">Two-component regulatory system</keyword>
<dbReference type="SMART" id="SM00086">
    <property type="entry name" value="PAC"/>
    <property type="match status" value="1"/>
</dbReference>
<keyword evidence="7" id="KW-0067">ATP-binding</keyword>
<feature type="transmembrane region" description="Helical" evidence="9">
    <location>
        <begin position="12"/>
        <end position="32"/>
    </location>
</feature>
<feature type="domain" description="PAC" evidence="12">
    <location>
        <begin position="253"/>
        <end position="305"/>
    </location>
</feature>
<dbReference type="Gene3D" id="1.10.287.130">
    <property type="match status" value="1"/>
</dbReference>
<dbReference type="SMART" id="SM00091">
    <property type="entry name" value="PAS"/>
    <property type="match status" value="1"/>
</dbReference>
<dbReference type="InterPro" id="IPR036097">
    <property type="entry name" value="HisK_dim/P_sf"/>
</dbReference>
<comment type="catalytic activity">
    <reaction evidence="1">
        <text>ATP + protein L-histidine = ADP + protein N-phospho-L-histidine.</text>
        <dbReference type="EC" id="2.7.13.3"/>
    </reaction>
</comment>
<dbReference type="CDD" id="cd00130">
    <property type="entry name" value="PAS"/>
    <property type="match status" value="1"/>
</dbReference>
<dbReference type="AlphaFoldDB" id="A0A9X3RCY9"/>
<proteinExistence type="predicted"/>
<keyword evidence="5" id="KW-0547">Nucleotide-binding</keyword>
<dbReference type="PROSITE" id="PS50109">
    <property type="entry name" value="HIS_KIN"/>
    <property type="match status" value="1"/>
</dbReference>
<evidence type="ECO:0000259" key="10">
    <source>
        <dbReference type="PROSITE" id="PS50109"/>
    </source>
</evidence>
<dbReference type="GO" id="GO:0005524">
    <property type="term" value="F:ATP binding"/>
    <property type="evidence" value="ECO:0007669"/>
    <property type="project" value="UniProtKB-KW"/>
</dbReference>
<evidence type="ECO:0000256" key="2">
    <source>
        <dbReference type="ARBA" id="ARBA00012438"/>
    </source>
</evidence>
<evidence type="ECO:0000256" key="9">
    <source>
        <dbReference type="SAM" id="Phobius"/>
    </source>
</evidence>
<keyword evidence="6" id="KW-0418">Kinase</keyword>
<dbReference type="PANTHER" id="PTHR43065">
    <property type="entry name" value="SENSOR HISTIDINE KINASE"/>
    <property type="match status" value="1"/>
</dbReference>
<name>A0A9X3RCY9_9BACL</name>
<dbReference type="GO" id="GO:0000155">
    <property type="term" value="F:phosphorelay sensor kinase activity"/>
    <property type="evidence" value="ECO:0007669"/>
    <property type="project" value="InterPro"/>
</dbReference>
<evidence type="ECO:0000313" key="14">
    <source>
        <dbReference type="Proteomes" id="UP001152173"/>
    </source>
</evidence>
<dbReference type="InterPro" id="IPR003661">
    <property type="entry name" value="HisK_dim/P_dom"/>
</dbReference>
<dbReference type="EMBL" id="JAMKBJ010000003">
    <property type="protein sequence ID" value="MCZ8536519.1"/>
    <property type="molecule type" value="Genomic_DNA"/>
</dbReference>
<dbReference type="PROSITE" id="PS50113">
    <property type="entry name" value="PAC"/>
    <property type="match status" value="1"/>
</dbReference>
<dbReference type="InterPro" id="IPR003594">
    <property type="entry name" value="HATPase_dom"/>
</dbReference>
<evidence type="ECO:0000256" key="5">
    <source>
        <dbReference type="ARBA" id="ARBA00022741"/>
    </source>
</evidence>
<reference evidence="13" key="1">
    <citation type="submission" date="2022-05" db="EMBL/GenBank/DDBJ databases">
        <authorList>
            <person name="Colautti A."/>
            <person name="Iacumin L."/>
        </authorList>
    </citation>
    <scope>NUCLEOTIDE SEQUENCE</scope>
    <source>
        <strain evidence="13">SK 55</strain>
    </source>
</reference>
<keyword evidence="9" id="KW-1133">Transmembrane helix</keyword>
<dbReference type="PRINTS" id="PR00344">
    <property type="entry name" value="BCTRLSENSOR"/>
</dbReference>
<dbReference type="InterPro" id="IPR004358">
    <property type="entry name" value="Sig_transdc_His_kin-like_C"/>
</dbReference>
<dbReference type="RefSeq" id="WP_269925619.1">
    <property type="nucleotide sequence ID" value="NZ_JAMKBJ010000003.1"/>
</dbReference>
<dbReference type="PROSITE" id="PS50112">
    <property type="entry name" value="PAS"/>
    <property type="match status" value="1"/>
</dbReference>
<dbReference type="Gene3D" id="3.30.450.20">
    <property type="entry name" value="PAS domain"/>
    <property type="match status" value="1"/>
</dbReference>
<keyword evidence="9" id="KW-0812">Transmembrane</keyword>
<keyword evidence="9" id="KW-0472">Membrane</keyword>
<dbReference type="InterPro" id="IPR005467">
    <property type="entry name" value="His_kinase_dom"/>
</dbReference>
<dbReference type="Pfam" id="PF00512">
    <property type="entry name" value="HisKA"/>
    <property type="match status" value="1"/>
</dbReference>
<dbReference type="InterPro" id="IPR036890">
    <property type="entry name" value="HATPase_C_sf"/>
</dbReference>
<dbReference type="Pfam" id="PF08448">
    <property type="entry name" value="PAS_4"/>
    <property type="match status" value="1"/>
</dbReference>
<evidence type="ECO:0000259" key="12">
    <source>
        <dbReference type="PROSITE" id="PS50113"/>
    </source>
</evidence>
<accession>A0A9X3RCY9</accession>
<dbReference type="InterPro" id="IPR000014">
    <property type="entry name" value="PAS"/>
</dbReference>
<feature type="transmembrane region" description="Helical" evidence="9">
    <location>
        <begin position="38"/>
        <end position="55"/>
    </location>
</feature>
<feature type="transmembrane region" description="Helical" evidence="9">
    <location>
        <begin position="139"/>
        <end position="159"/>
    </location>
</feature>
<dbReference type="InterPro" id="IPR000700">
    <property type="entry name" value="PAS-assoc_C"/>
</dbReference>
<feature type="domain" description="PAS" evidence="11">
    <location>
        <begin position="181"/>
        <end position="250"/>
    </location>
</feature>
<organism evidence="13 14">
    <name type="scientific">Paenisporosarcina quisquiliarum</name>
    <dbReference type="NCBI Taxonomy" id="365346"/>
    <lineage>
        <taxon>Bacteria</taxon>
        <taxon>Bacillati</taxon>
        <taxon>Bacillota</taxon>
        <taxon>Bacilli</taxon>
        <taxon>Bacillales</taxon>
        <taxon>Caryophanaceae</taxon>
        <taxon>Paenisporosarcina</taxon>
    </lineage>
</organism>
<dbReference type="EC" id="2.7.13.3" evidence="2"/>
<feature type="transmembrane region" description="Helical" evidence="9">
    <location>
        <begin position="85"/>
        <end position="102"/>
    </location>
</feature>
<feature type="domain" description="Histidine kinase" evidence="10">
    <location>
        <begin position="318"/>
        <end position="524"/>
    </location>
</feature>
<evidence type="ECO:0000256" key="7">
    <source>
        <dbReference type="ARBA" id="ARBA00022840"/>
    </source>
</evidence>
<evidence type="ECO:0000256" key="3">
    <source>
        <dbReference type="ARBA" id="ARBA00022553"/>
    </source>
</evidence>
<dbReference type="NCBIfam" id="TIGR00229">
    <property type="entry name" value="sensory_box"/>
    <property type="match status" value="1"/>
</dbReference>
<dbReference type="SMART" id="SM00387">
    <property type="entry name" value="HATPase_c"/>
    <property type="match status" value="1"/>
</dbReference>
<dbReference type="Gene3D" id="3.30.565.10">
    <property type="entry name" value="Histidine kinase-like ATPase, C-terminal domain"/>
    <property type="match status" value="1"/>
</dbReference>
<evidence type="ECO:0000259" key="11">
    <source>
        <dbReference type="PROSITE" id="PS50112"/>
    </source>
</evidence>
<dbReference type="SUPFAM" id="SSF55785">
    <property type="entry name" value="PYP-like sensor domain (PAS domain)"/>
    <property type="match status" value="1"/>
</dbReference>
<keyword evidence="4" id="KW-0808">Transferase</keyword>
<sequence>MDKLLILTKRNRLFINLFAIGLLLHTLSSLFIPFQYTTSIPFFAIFYCILLYTFQRMNINNHVLQFLILGGMNGYVLYLNLDTPYYIHILLFVYPLFIASLYHSIISSLILLMITGLEVIYIFQKHFKNFQNTIEFGDLYVFLILLILMSLTAVVHSLFMRNTWERVEEQQATLERALDSKEGYLHMFFENAKDGIAVFDLDARIIALNPAFELLYGWSREECIGNRIPLVPPENVAAANERIEKVLKGESFYSFETRDMKKDGTFFDAQLTLSPIYDKSGDMVAMSVITRDISYRKEAEKLIVQTEKLKLAGEIAAGVAHEIRNPMTVISGFIQMMNTDDQHPYQTYTKLIESELERINLIISEFLILAKPHVTKAKEFHIEKILQDVVLLFSPELNLRSILLKESWKARYAIVVGEQNQIKQVIINIVKNAIEALSNGGSLEISTDLETQGFVTIHIRDNGEGMTQEVVNQIFEPFFTTKTTGTGLGMMISQKIIQEHGGKILINSQLNKGTVVSILLPYTQSEKSASSS</sequence>
<dbReference type="SUPFAM" id="SSF55874">
    <property type="entry name" value="ATPase domain of HSP90 chaperone/DNA topoisomerase II/histidine kinase"/>
    <property type="match status" value="1"/>
</dbReference>
<dbReference type="SMART" id="SM00388">
    <property type="entry name" value="HisKA"/>
    <property type="match status" value="1"/>
</dbReference>
<keyword evidence="3" id="KW-0597">Phosphoprotein</keyword>
<protein>
    <recommendedName>
        <fullName evidence="2">histidine kinase</fullName>
        <ecNumber evidence="2">2.7.13.3</ecNumber>
    </recommendedName>
</protein>
<gene>
    <name evidence="13" type="ORF">M9R32_04900</name>
</gene>
<dbReference type="Pfam" id="PF02518">
    <property type="entry name" value="HATPase_c"/>
    <property type="match status" value="1"/>
</dbReference>